<protein>
    <submittedName>
        <fullName evidence="2">Uncharacterized protein</fullName>
    </submittedName>
</protein>
<evidence type="ECO:0000313" key="3">
    <source>
        <dbReference type="Proteomes" id="UP000642144"/>
    </source>
</evidence>
<feature type="transmembrane region" description="Helical" evidence="1">
    <location>
        <begin position="54"/>
        <end position="73"/>
    </location>
</feature>
<keyword evidence="1" id="KW-1133">Transmembrane helix</keyword>
<keyword evidence="3" id="KW-1185">Reference proteome</keyword>
<keyword evidence="1" id="KW-0812">Transmembrane</keyword>
<feature type="transmembrane region" description="Helical" evidence="1">
    <location>
        <begin position="27"/>
        <end position="48"/>
    </location>
</feature>
<evidence type="ECO:0000313" key="2">
    <source>
        <dbReference type="EMBL" id="MYN28474.1"/>
    </source>
</evidence>
<name>A0ABW9W3H0_9BURK</name>
<gene>
    <name evidence="2" type="ORF">GTP69_18845</name>
</gene>
<dbReference type="Proteomes" id="UP000642144">
    <property type="component" value="Unassembled WGS sequence"/>
</dbReference>
<comment type="caution">
    <text evidence="2">The sequence shown here is derived from an EMBL/GenBank/DDBJ whole genome shotgun (WGS) entry which is preliminary data.</text>
</comment>
<dbReference type="RefSeq" id="WP_161056298.1">
    <property type="nucleotide sequence ID" value="NZ_WWCT01000016.1"/>
</dbReference>
<organism evidence="2 3">
    <name type="scientific">Duganella levis</name>
    <dbReference type="NCBI Taxonomy" id="2692169"/>
    <lineage>
        <taxon>Bacteria</taxon>
        <taxon>Pseudomonadati</taxon>
        <taxon>Pseudomonadota</taxon>
        <taxon>Betaproteobacteria</taxon>
        <taxon>Burkholderiales</taxon>
        <taxon>Oxalobacteraceae</taxon>
        <taxon>Telluria group</taxon>
        <taxon>Duganella</taxon>
    </lineage>
</organism>
<reference evidence="2 3" key="1">
    <citation type="submission" date="2019-12" db="EMBL/GenBank/DDBJ databases">
        <title>Novel species isolated from a subtropical stream in China.</title>
        <authorList>
            <person name="Lu H."/>
        </authorList>
    </citation>
    <scope>NUCLEOTIDE SEQUENCE [LARGE SCALE GENOMIC DNA]</scope>
    <source>
        <strain evidence="2 3">CY42W</strain>
    </source>
</reference>
<accession>A0ABW9W3H0</accession>
<keyword evidence="1" id="KW-0472">Membrane</keyword>
<sequence length="167" mass="18632">MKIEISDVEELSSPIGHLLPVQSLKQLGSYIVSTIVGFFIFQSILMALKLPPAPPIVLIAAFSGSSVILNLTLPARFFIEMESIGDDLILLNDIKNRIVKYGYQQSNGGSVTVYYFKSRLPSIISWKENDIALEKAKNKITLRGPVLMMRILRGNIIKKPLAKQIFI</sequence>
<dbReference type="EMBL" id="WWCT01000016">
    <property type="protein sequence ID" value="MYN28474.1"/>
    <property type="molecule type" value="Genomic_DNA"/>
</dbReference>
<evidence type="ECO:0000256" key="1">
    <source>
        <dbReference type="SAM" id="Phobius"/>
    </source>
</evidence>
<proteinExistence type="predicted"/>